<gene>
    <name evidence="6" type="ORF">XM53_14610</name>
</gene>
<dbReference type="STRING" id="1641875.XM53_14610"/>
<keyword evidence="3" id="KW-0238">DNA-binding</keyword>
<dbReference type="PATRIC" id="fig|1641875.4.peg.726"/>
<evidence type="ECO:0000256" key="1">
    <source>
        <dbReference type="ARBA" id="ARBA00009437"/>
    </source>
</evidence>
<dbReference type="PRINTS" id="PR00039">
    <property type="entry name" value="HTHLYSR"/>
</dbReference>
<protein>
    <recommendedName>
        <fullName evidence="5">HTH lysR-type domain-containing protein</fullName>
    </recommendedName>
</protein>
<dbReference type="Gene3D" id="3.40.190.290">
    <property type="match status" value="1"/>
</dbReference>
<organism evidence="6 7">
    <name type="scientific">Roseovarius atlanticus</name>
    <dbReference type="NCBI Taxonomy" id="1641875"/>
    <lineage>
        <taxon>Bacteria</taxon>
        <taxon>Pseudomonadati</taxon>
        <taxon>Pseudomonadota</taxon>
        <taxon>Alphaproteobacteria</taxon>
        <taxon>Rhodobacterales</taxon>
        <taxon>Roseobacteraceae</taxon>
        <taxon>Roseovarius</taxon>
    </lineage>
</organism>
<proteinExistence type="inferred from homology"/>
<feature type="domain" description="HTH lysR-type" evidence="5">
    <location>
        <begin position="2"/>
        <end position="59"/>
    </location>
</feature>
<dbReference type="PANTHER" id="PTHR30419">
    <property type="entry name" value="HTH-TYPE TRANSCRIPTIONAL REGULATOR YBHD"/>
    <property type="match status" value="1"/>
</dbReference>
<keyword evidence="2" id="KW-0805">Transcription regulation</keyword>
<dbReference type="SUPFAM" id="SSF53850">
    <property type="entry name" value="Periplasmic binding protein-like II"/>
    <property type="match status" value="1"/>
</dbReference>
<dbReference type="GO" id="GO:0005829">
    <property type="term" value="C:cytosol"/>
    <property type="evidence" value="ECO:0007669"/>
    <property type="project" value="TreeGrafter"/>
</dbReference>
<dbReference type="Proteomes" id="UP000051295">
    <property type="component" value="Unassembled WGS sequence"/>
</dbReference>
<keyword evidence="4" id="KW-0804">Transcription</keyword>
<dbReference type="AlphaFoldDB" id="A0A0T5NS32"/>
<dbReference type="InterPro" id="IPR005119">
    <property type="entry name" value="LysR_subst-bd"/>
</dbReference>
<dbReference type="Pfam" id="PF00126">
    <property type="entry name" value="HTH_1"/>
    <property type="match status" value="1"/>
</dbReference>
<evidence type="ECO:0000259" key="5">
    <source>
        <dbReference type="PROSITE" id="PS50931"/>
    </source>
</evidence>
<dbReference type="InterPro" id="IPR050950">
    <property type="entry name" value="HTH-type_LysR_regulators"/>
</dbReference>
<accession>A0A0T5NS32</accession>
<comment type="similarity">
    <text evidence="1">Belongs to the LysR transcriptional regulatory family.</text>
</comment>
<dbReference type="GO" id="GO:0003677">
    <property type="term" value="F:DNA binding"/>
    <property type="evidence" value="ECO:0007669"/>
    <property type="project" value="UniProtKB-KW"/>
</dbReference>
<evidence type="ECO:0000256" key="2">
    <source>
        <dbReference type="ARBA" id="ARBA00023015"/>
    </source>
</evidence>
<sequence>MLDLKDLQFLTALARQKHFARAAEECGVSQPAFSMRIAKLEEHLETKIVHRGNRFQGLTPDGESIVRHALQILEDVKRLETEFSAEPGDVTGVLSLAVIPTAAALAAKTVIQLREANPGITVRVKTMNSLAILHGLEAGTYDAGITYTDSANSESAIHSFLSVTPIDDEEYVLLVPSDMVEDGKTQITWKEAGALPLCLLEPGMQNRHIIDTVFQDVGTRPRVVAELSGLTAGVVMAIQGAAATVVPKVLVENTGAPRSVRILPLVDPEVHKSLSLVTADRGPALRTVQALKEVLR</sequence>
<evidence type="ECO:0000256" key="3">
    <source>
        <dbReference type="ARBA" id="ARBA00023125"/>
    </source>
</evidence>
<dbReference type="OrthoDB" id="9815174at2"/>
<dbReference type="PANTHER" id="PTHR30419:SF31">
    <property type="entry name" value="BLR3139 PROTEIN"/>
    <property type="match status" value="1"/>
</dbReference>
<dbReference type="GO" id="GO:0003700">
    <property type="term" value="F:DNA-binding transcription factor activity"/>
    <property type="evidence" value="ECO:0007669"/>
    <property type="project" value="InterPro"/>
</dbReference>
<dbReference type="Gene3D" id="1.10.10.10">
    <property type="entry name" value="Winged helix-like DNA-binding domain superfamily/Winged helix DNA-binding domain"/>
    <property type="match status" value="1"/>
</dbReference>
<dbReference type="EMBL" id="LAXJ01000017">
    <property type="protein sequence ID" value="KRS11752.1"/>
    <property type="molecule type" value="Genomic_DNA"/>
</dbReference>
<dbReference type="RefSeq" id="WP_057794684.1">
    <property type="nucleotide sequence ID" value="NZ_LAXJ01000017.1"/>
</dbReference>
<reference evidence="6 7" key="1">
    <citation type="submission" date="2015-04" db="EMBL/GenBank/DDBJ databases">
        <title>The draft genome sequence of Roseovarius sp.R12b.</title>
        <authorList>
            <person name="Li G."/>
            <person name="Lai Q."/>
            <person name="Shao Z."/>
            <person name="Yan P."/>
        </authorList>
    </citation>
    <scope>NUCLEOTIDE SEQUENCE [LARGE SCALE GENOMIC DNA]</scope>
    <source>
        <strain evidence="6 7">R12B</strain>
    </source>
</reference>
<dbReference type="CDD" id="cd05466">
    <property type="entry name" value="PBP2_LTTR_substrate"/>
    <property type="match status" value="1"/>
</dbReference>
<comment type="caution">
    <text evidence="6">The sequence shown here is derived from an EMBL/GenBank/DDBJ whole genome shotgun (WGS) entry which is preliminary data.</text>
</comment>
<dbReference type="SUPFAM" id="SSF46785">
    <property type="entry name" value="Winged helix' DNA-binding domain"/>
    <property type="match status" value="1"/>
</dbReference>
<evidence type="ECO:0000256" key="4">
    <source>
        <dbReference type="ARBA" id="ARBA00023163"/>
    </source>
</evidence>
<keyword evidence="7" id="KW-1185">Reference proteome</keyword>
<evidence type="ECO:0000313" key="6">
    <source>
        <dbReference type="EMBL" id="KRS11752.1"/>
    </source>
</evidence>
<dbReference type="Pfam" id="PF03466">
    <property type="entry name" value="LysR_substrate"/>
    <property type="match status" value="1"/>
</dbReference>
<dbReference type="PROSITE" id="PS50931">
    <property type="entry name" value="HTH_LYSR"/>
    <property type="match status" value="1"/>
</dbReference>
<dbReference type="InterPro" id="IPR036390">
    <property type="entry name" value="WH_DNA-bd_sf"/>
</dbReference>
<dbReference type="InterPro" id="IPR000847">
    <property type="entry name" value="LysR_HTH_N"/>
</dbReference>
<dbReference type="FunFam" id="1.10.10.10:FF:000001">
    <property type="entry name" value="LysR family transcriptional regulator"/>
    <property type="match status" value="1"/>
</dbReference>
<evidence type="ECO:0000313" key="7">
    <source>
        <dbReference type="Proteomes" id="UP000051295"/>
    </source>
</evidence>
<dbReference type="InterPro" id="IPR036388">
    <property type="entry name" value="WH-like_DNA-bd_sf"/>
</dbReference>
<name>A0A0T5NS32_9RHOB</name>